<name>A0ABP0RCV3_9DINO</name>
<dbReference type="Gene3D" id="3.30.2350.10">
    <property type="entry name" value="Pseudouridine synthase"/>
    <property type="match status" value="1"/>
</dbReference>
<proteinExistence type="inferred from homology"/>
<accession>A0ABP0RCV3</accession>
<organism evidence="4 5">
    <name type="scientific">Durusdinium trenchii</name>
    <dbReference type="NCBI Taxonomy" id="1381693"/>
    <lineage>
        <taxon>Eukaryota</taxon>
        <taxon>Sar</taxon>
        <taxon>Alveolata</taxon>
        <taxon>Dinophyceae</taxon>
        <taxon>Suessiales</taxon>
        <taxon>Symbiodiniaceae</taxon>
        <taxon>Durusdinium</taxon>
    </lineage>
</organism>
<dbReference type="InterPro" id="IPR050188">
    <property type="entry name" value="RluA_PseudoU_synthase"/>
</dbReference>
<protein>
    <recommendedName>
        <fullName evidence="3">Pseudouridine synthase RsuA/RluA-like domain-containing protein</fullName>
    </recommendedName>
</protein>
<feature type="domain" description="Pseudouridine synthase RsuA/RluA-like" evidence="3">
    <location>
        <begin position="644"/>
        <end position="816"/>
    </location>
</feature>
<evidence type="ECO:0000259" key="3">
    <source>
        <dbReference type="Pfam" id="PF00849"/>
    </source>
</evidence>
<dbReference type="PANTHER" id="PTHR21600">
    <property type="entry name" value="MITOCHONDRIAL RNA PSEUDOURIDINE SYNTHASE"/>
    <property type="match status" value="1"/>
</dbReference>
<feature type="region of interest" description="Disordered" evidence="2">
    <location>
        <begin position="881"/>
        <end position="910"/>
    </location>
</feature>
<dbReference type="SUPFAM" id="SSF55120">
    <property type="entry name" value="Pseudouridine synthase"/>
    <property type="match status" value="1"/>
</dbReference>
<evidence type="ECO:0000313" key="5">
    <source>
        <dbReference type="Proteomes" id="UP001642484"/>
    </source>
</evidence>
<evidence type="ECO:0000256" key="2">
    <source>
        <dbReference type="SAM" id="MobiDB-lite"/>
    </source>
</evidence>
<dbReference type="CDD" id="cd02869">
    <property type="entry name" value="PseudoU_synth_RluA_like"/>
    <property type="match status" value="1"/>
</dbReference>
<dbReference type="InterPro" id="IPR020103">
    <property type="entry name" value="PsdUridine_synth_cat_dom_sf"/>
</dbReference>
<comment type="caution">
    <text evidence="4">The sequence shown here is derived from an EMBL/GenBank/DDBJ whole genome shotgun (WGS) entry which is preliminary data.</text>
</comment>
<dbReference type="InterPro" id="IPR011990">
    <property type="entry name" value="TPR-like_helical_dom_sf"/>
</dbReference>
<comment type="similarity">
    <text evidence="1">Belongs to the pseudouridine synthase RluA family.</text>
</comment>
<feature type="compositionally biased region" description="Basic and acidic residues" evidence="2">
    <location>
        <begin position="900"/>
        <end position="910"/>
    </location>
</feature>
<dbReference type="Proteomes" id="UP001642484">
    <property type="component" value="Unassembled WGS sequence"/>
</dbReference>
<dbReference type="EMBL" id="CAXAMN010025806">
    <property type="protein sequence ID" value="CAK9098414.1"/>
    <property type="molecule type" value="Genomic_DNA"/>
</dbReference>
<evidence type="ECO:0000313" key="4">
    <source>
        <dbReference type="EMBL" id="CAK9098414.1"/>
    </source>
</evidence>
<dbReference type="InterPro" id="IPR006145">
    <property type="entry name" value="PsdUridine_synth_RsuA/RluA"/>
</dbReference>
<evidence type="ECO:0000256" key="1">
    <source>
        <dbReference type="ARBA" id="ARBA00010876"/>
    </source>
</evidence>
<sequence length="910" mass="99426">MTSGLSSRHLATRAGFPMVAMCRHASGGGLNGDTSFWWDHCRSTKSRCPLAPKTGPARCCCRAVPAKLSGSIGSPDLSLEPPSGRIHGSKRPGCRMPAALRAADRRSMPSGDALRLSAFIKECRRTLAWAALCHLLERRSTISADVVALSAAMNLFAQAQQWSRALQLLQRAPAEEICPNEQSYHAVLTACDKASADACDASSGCSWRRALLLFLQMCEARLEANPFVQCAVVSAVGSAPSSPWPWTLHCLQPTWAPLAARNAAAAGVGKRGRWRVAEEVLMRRSIQLDSISFNSLADVFVKGSLWQLSLNSIKEMTQQQLQVQRITDNTALSAYECASLWAAASAALKPRGFNEVSLAVVLKSCPWRQATDLARRMPMQALRPNAIIQGSLMASVGRQRTLWHRALRCLGRPLSLPAGNAALGALRKDSSWRLCLALADDLLLQRLPSDAVGRTELVTAAMKAEAWPATIALLEVPGARVSEPREVRSLPELVALLYSAASLGGDISLLGAELDLVEQRLHSERLSVTSLASLAWACATLQAANGLKLLDLVAQQLLCAEGSDGSADADVAEAWVTCSWSFHMLGLTSLELPQLQRLRRALLRLGAARDARQRRPVLPALPLGTVRRSVQEEPRLLLDLPDAVVFQKPSGYQIDDRGRGADPEAPEDRGNAALFLEAMVPPGRSPISGDLACKLGFLHRLDLPSSGLILCATNYRNYYDLRFQLATGHLRREYIILSHGLLSSRVIRAPVSWSRASVARHARTRVEPRGWPVFTQLTLRSHRRSPSPLREPRALSLAEVVIGTGRRHQIRCHCAHVGTPTVADGKYTSIATYRSDLHWCPRNFLHRHRLSFGRGKRGTLRVAEPLPGDLQEVLRKLEALNTQAQEPGEKRSNAGLSWRRGGEREIGQQA</sequence>
<dbReference type="PANTHER" id="PTHR21600:SF44">
    <property type="entry name" value="RIBOSOMAL LARGE SUBUNIT PSEUDOURIDINE SYNTHASE D"/>
    <property type="match status" value="1"/>
</dbReference>
<dbReference type="Gene3D" id="1.25.40.10">
    <property type="entry name" value="Tetratricopeptide repeat domain"/>
    <property type="match status" value="2"/>
</dbReference>
<gene>
    <name evidence="4" type="ORF">CCMP2556_LOCUS46634</name>
</gene>
<dbReference type="Pfam" id="PF00849">
    <property type="entry name" value="PseudoU_synth_2"/>
    <property type="match status" value="1"/>
</dbReference>
<reference evidence="4 5" key="1">
    <citation type="submission" date="2024-02" db="EMBL/GenBank/DDBJ databases">
        <authorList>
            <person name="Chen Y."/>
            <person name="Shah S."/>
            <person name="Dougan E. K."/>
            <person name="Thang M."/>
            <person name="Chan C."/>
        </authorList>
    </citation>
    <scope>NUCLEOTIDE SEQUENCE [LARGE SCALE GENOMIC DNA]</scope>
</reference>
<keyword evidence="5" id="KW-1185">Reference proteome</keyword>